<proteinExistence type="predicted"/>
<evidence type="ECO:0000313" key="2">
    <source>
        <dbReference type="EMBL" id="RII76757.1"/>
    </source>
</evidence>
<dbReference type="Proteomes" id="UP000265875">
    <property type="component" value="Unassembled WGS sequence"/>
</dbReference>
<evidence type="ECO:0000313" key="3">
    <source>
        <dbReference type="Proteomes" id="UP000265875"/>
    </source>
</evidence>
<keyword evidence="1" id="KW-0472">Membrane</keyword>
<gene>
    <name evidence="2" type="ORF">D0894_15050</name>
</gene>
<keyword evidence="1" id="KW-0812">Transmembrane</keyword>
<reference evidence="2 3" key="1">
    <citation type="submission" date="2018-08" db="EMBL/GenBank/DDBJ databases">
        <title>Draft genome sequence of the cyanotroph, Pseudomonas monteilii BCN3.</title>
        <authorList>
            <person name="Jones L.B."/>
            <person name="Kunz D.A."/>
        </authorList>
    </citation>
    <scope>NUCLEOTIDE SEQUENCE [LARGE SCALE GENOMIC DNA]</scope>
    <source>
        <strain evidence="2 3">BCN3</strain>
    </source>
</reference>
<sequence length="66" mass="7660">WRTGEPGEMQGKKNWQLPFWAVLFPYNLTVAICWYGICRLFNVRAAPPPPAAFEEAPAKLNKRKRK</sequence>
<evidence type="ECO:0000256" key="1">
    <source>
        <dbReference type="SAM" id="Phobius"/>
    </source>
</evidence>
<dbReference type="EMBL" id="QWLL01000033">
    <property type="protein sequence ID" value="RII76757.1"/>
    <property type="molecule type" value="Genomic_DNA"/>
</dbReference>
<accession>A0A399M632</accession>
<feature type="transmembrane region" description="Helical" evidence="1">
    <location>
        <begin position="17"/>
        <end position="37"/>
    </location>
</feature>
<dbReference type="AlphaFoldDB" id="A0A399M632"/>
<organism evidence="2 3">
    <name type="scientific">Pseudomonas monteilii</name>
    <dbReference type="NCBI Taxonomy" id="76759"/>
    <lineage>
        <taxon>Bacteria</taxon>
        <taxon>Pseudomonadati</taxon>
        <taxon>Pseudomonadota</taxon>
        <taxon>Gammaproteobacteria</taxon>
        <taxon>Pseudomonadales</taxon>
        <taxon>Pseudomonadaceae</taxon>
        <taxon>Pseudomonas</taxon>
    </lineage>
</organism>
<comment type="caution">
    <text evidence="2">The sequence shown here is derived from an EMBL/GenBank/DDBJ whole genome shotgun (WGS) entry which is preliminary data.</text>
</comment>
<name>A0A399M632_9PSED</name>
<keyword evidence="1" id="KW-1133">Transmembrane helix</keyword>
<protein>
    <submittedName>
        <fullName evidence="2">Uncharacterized protein</fullName>
    </submittedName>
</protein>
<feature type="non-terminal residue" evidence="2">
    <location>
        <position position="1"/>
    </location>
</feature>